<keyword evidence="6 12" id="KW-1003">Cell membrane</keyword>
<feature type="transmembrane region" description="Helical" evidence="13">
    <location>
        <begin position="163"/>
        <end position="181"/>
    </location>
</feature>
<proteinExistence type="inferred from homology"/>
<dbReference type="Proteomes" id="UP001304071">
    <property type="component" value="Chromosome 1"/>
</dbReference>
<comment type="subcellular location">
    <subcellularLocation>
        <location evidence="3">Cell membrane</location>
        <topology evidence="3">Multi-pass membrane protein</topology>
    </subcellularLocation>
</comment>
<comment type="similarity">
    <text evidence="4 12">Belongs to the GcdB/MmdB/OadB family.</text>
</comment>
<evidence type="ECO:0000313" key="15">
    <source>
        <dbReference type="Proteomes" id="UP001304071"/>
    </source>
</evidence>
<reference evidence="14 15" key="1">
    <citation type="submission" date="2023-11" db="EMBL/GenBank/DDBJ databases">
        <title>Plant-associative lifestyle of Vibrio porteresiae and its evolutionary dynamics.</title>
        <authorList>
            <person name="Rameshkumar N."/>
            <person name="Kirti K."/>
        </authorList>
    </citation>
    <scope>NUCLEOTIDE SEQUENCE [LARGE SCALE GENOMIC DNA]</scope>
    <source>
        <strain evidence="14 15">MSSRF30</strain>
    </source>
</reference>
<evidence type="ECO:0000256" key="12">
    <source>
        <dbReference type="PIRNR" id="PIRNR015658"/>
    </source>
</evidence>
<evidence type="ECO:0000256" key="4">
    <source>
        <dbReference type="ARBA" id="ARBA00010924"/>
    </source>
</evidence>
<keyword evidence="10 12" id="KW-0472">Membrane</keyword>
<dbReference type="RefSeq" id="WP_261894847.1">
    <property type="nucleotide sequence ID" value="NZ_AP024895.1"/>
</dbReference>
<keyword evidence="15" id="KW-1185">Reference proteome</keyword>
<evidence type="ECO:0000256" key="3">
    <source>
        <dbReference type="ARBA" id="ARBA00004651"/>
    </source>
</evidence>
<dbReference type="PANTHER" id="PTHR35806">
    <property type="entry name" value="OXALOACETATE DECARBOXYLASE BETA CHAIN 2"/>
    <property type="match status" value="1"/>
</dbReference>
<evidence type="ECO:0000256" key="6">
    <source>
        <dbReference type="ARBA" id="ARBA00022475"/>
    </source>
</evidence>
<feature type="transmembrane region" description="Helical" evidence="13">
    <location>
        <begin position="282"/>
        <end position="305"/>
    </location>
</feature>
<keyword evidence="12" id="KW-0739">Sodium transport</keyword>
<feature type="transmembrane region" description="Helical" evidence="13">
    <location>
        <begin position="212"/>
        <end position="237"/>
    </location>
</feature>
<feature type="transmembrane region" description="Helical" evidence="13">
    <location>
        <begin position="67"/>
        <end position="92"/>
    </location>
</feature>
<dbReference type="PANTHER" id="PTHR35806:SF1">
    <property type="entry name" value="OXALOACETATE DECARBOXYLASE BETA CHAIN 2"/>
    <property type="match status" value="1"/>
</dbReference>
<comment type="function">
    <text evidence="2 12">Catalyzes the decarboxylation of oxaloacetate coupled to Na(+) translocation.</text>
</comment>
<evidence type="ECO:0000256" key="7">
    <source>
        <dbReference type="ARBA" id="ARBA00022692"/>
    </source>
</evidence>
<dbReference type="EMBL" id="CP138203">
    <property type="protein sequence ID" value="WPC74587.1"/>
    <property type="molecule type" value="Genomic_DNA"/>
</dbReference>
<feature type="transmembrane region" description="Helical" evidence="13">
    <location>
        <begin position="42"/>
        <end position="61"/>
    </location>
</feature>
<evidence type="ECO:0000256" key="10">
    <source>
        <dbReference type="ARBA" id="ARBA00023136"/>
    </source>
</evidence>
<dbReference type="NCBIfam" id="TIGR01109">
    <property type="entry name" value="Na_pump_decarbB"/>
    <property type="match status" value="1"/>
</dbReference>
<feature type="transmembrane region" description="Helical" evidence="13">
    <location>
        <begin position="12"/>
        <end position="35"/>
    </location>
</feature>
<keyword evidence="12" id="KW-0406">Ion transport</keyword>
<comment type="catalytic activity">
    <reaction evidence="11 12">
        <text>oxaloacetate + 2 Na(+)(in) + H(+) = pyruvate + 2 Na(+)(out) + CO2</text>
        <dbReference type="Rhea" id="RHEA:57724"/>
        <dbReference type="ChEBI" id="CHEBI:15361"/>
        <dbReference type="ChEBI" id="CHEBI:15378"/>
        <dbReference type="ChEBI" id="CHEBI:16452"/>
        <dbReference type="ChEBI" id="CHEBI:16526"/>
        <dbReference type="ChEBI" id="CHEBI:29101"/>
        <dbReference type="EC" id="7.2.4.2"/>
    </reaction>
</comment>
<keyword evidence="12" id="KW-0915">Sodium</keyword>
<comment type="subunit">
    <text evidence="5 12">Heterotrimer of an alpha, a beta and a gamma subunit.</text>
</comment>
<feature type="transmembrane region" description="Helical" evidence="13">
    <location>
        <begin position="317"/>
        <end position="336"/>
    </location>
</feature>
<evidence type="ECO:0000256" key="9">
    <source>
        <dbReference type="ARBA" id="ARBA00022989"/>
    </source>
</evidence>
<evidence type="ECO:0000256" key="5">
    <source>
        <dbReference type="ARBA" id="ARBA00011869"/>
    </source>
</evidence>
<feature type="transmembrane region" description="Helical" evidence="13">
    <location>
        <begin position="356"/>
        <end position="375"/>
    </location>
</feature>
<sequence length="376" mass="39205">MDGLVTLWAETGIANFQIGQIIMIIVGCVLLFLAIHKGFEPLLLLPIGFGAILANIPNAGFTEPGGLLYYIYHVGIESGVFPLLIFMGVGALTDFGALIANPKTLWLGAAAQLGIFATLFGAVLLNLVPGMEFTMADASSIAIIGGADGPTAIFLASRLSPDLLGAIAVAAYSYMALVPIIQPPIMKALTTPQERKIEMAQLRHVSKLEKMVFPLVVLLMSVLFLPSSTPLVGMFCLGNLMRESGVVDRLSKTAQNELINTVTIFLGLGVGSKLQAEKFLNVETLGILVLGAIAFSIGTAGGVIMAKILNRFSKESINPLIGAAGVSAVPMAARVVNKVGLQSNPQNFLLMHAMGPNVAGVLGSAVAAGILLALVG</sequence>
<evidence type="ECO:0000313" key="14">
    <source>
        <dbReference type="EMBL" id="WPC74587.1"/>
    </source>
</evidence>
<keyword evidence="7 13" id="KW-0812">Transmembrane</keyword>
<evidence type="ECO:0000256" key="11">
    <source>
        <dbReference type="ARBA" id="ARBA00048176"/>
    </source>
</evidence>
<dbReference type="EC" id="7.2.4.2" evidence="12"/>
<dbReference type="Pfam" id="PF03977">
    <property type="entry name" value="OAD_beta"/>
    <property type="match status" value="1"/>
</dbReference>
<dbReference type="InterPro" id="IPR005661">
    <property type="entry name" value="OadB_MmdB"/>
</dbReference>
<evidence type="ECO:0000256" key="2">
    <source>
        <dbReference type="ARBA" id="ARBA00003002"/>
    </source>
</evidence>
<evidence type="ECO:0000256" key="1">
    <source>
        <dbReference type="ARBA" id="ARBA00001959"/>
    </source>
</evidence>
<evidence type="ECO:0000256" key="13">
    <source>
        <dbReference type="SAM" id="Phobius"/>
    </source>
</evidence>
<dbReference type="PIRSF" id="PIRSF015658">
    <property type="entry name" value="MmdB_OadB"/>
    <property type="match status" value="1"/>
</dbReference>
<keyword evidence="12" id="KW-0813">Transport</keyword>
<name>A0ABZ0QFV6_9VIBR</name>
<keyword evidence="8" id="KW-1278">Translocase</keyword>
<comment type="cofactor">
    <cofactor evidence="1">
        <name>Na(+)</name>
        <dbReference type="ChEBI" id="CHEBI:29101"/>
    </cofactor>
</comment>
<feature type="transmembrane region" description="Helical" evidence="13">
    <location>
        <begin position="104"/>
        <end position="126"/>
    </location>
</feature>
<organism evidence="14 15">
    <name type="scientific">Vibrio porteresiae DSM 19223</name>
    <dbReference type="NCBI Taxonomy" id="1123496"/>
    <lineage>
        <taxon>Bacteria</taxon>
        <taxon>Pseudomonadati</taxon>
        <taxon>Pseudomonadota</taxon>
        <taxon>Gammaproteobacteria</taxon>
        <taxon>Vibrionales</taxon>
        <taxon>Vibrionaceae</taxon>
        <taxon>Vibrio</taxon>
    </lineage>
</organism>
<protein>
    <recommendedName>
        <fullName evidence="12">Oxaloacetate decarboxylase beta chain</fullName>
        <ecNumber evidence="12">7.2.4.2</ecNumber>
    </recommendedName>
</protein>
<evidence type="ECO:0000256" key="8">
    <source>
        <dbReference type="ARBA" id="ARBA00022967"/>
    </source>
</evidence>
<accession>A0ABZ0QFV6</accession>
<gene>
    <name evidence="14" type="ORF">R8Z52_05040</name>
</gene>
<keyword evidence="9 13" id="KW-1133">Transmembrane helix</keyword>